<feature type="region of interest" description="Disordered" evidence="1">
    <location>
        <begin position="1"/>
        <end position="30"/>
    </location>
</feature>
<gene>
    <name evidence="2" type="ORF">EXIGLDRAFT_737032</name>
</gene>
<organism evidence="2 3">
    <name type="scientific">Exidia glandulosa HHB12029</name>
    <dbReference type="NCBI Taxonomy" id="1314781"/>
    <lineage>
        <taxon>Eukaryota</taxon>
        <taxon>Fungi</taxon>
        <taxon>Dikarya</taxon>
        <taxon>Basidiomycota</taxon>
        <taxon>Agaricomycotina</taxon>
        <taxon>Agaricomycetes</taxon>
        <taxon>Auriculariales</taxon>
        <taxon>Exidiaceae</taxon>
        <taxon>Exidia</taxon>
    </lineage>
</organism>
<evidence type="ECO:0000256" key="1">
    <source>
        <dbReference type="SAM" id="MobiDB-lite"/>
    </source>
</evidence>
<keyword evidence="3" id="KW-1185">Reference proteome</keyword>
<dbReference type="OrthoDB" id="2745518at2759"/>
<name>A0A165J6J1_EXIGL</name>
<dbReference type="Proteomes" id="UP000077266">
    <property type="component" value="Unassembled WGS sequence"/>
</dbReference>
<evidence type="ECO:0000313" key="2">
    <source>
        <dbReference type="EMBL" id="KZV94402.1"/>
    </source>
</evidence>
<evidence type="ECO:0000313" key="3">
    <source>
        <dbReference type="Proteomes" id="UP000077266"/>
    </source>
</evidence>
<dbReference type="AlphaFoldDB" id="A0A165J6J1"/>
<proteinExistence type="predicted"/>
<protein>
    <submittedName>
        <fullName evidence="2">Uncharacterized protein</fullName>
    </submittedName>
</protein>
<sequence length="350" mass="40688">MCQPSSSRPRRLPDIRWNRPESPSTRPLLHTGTEGASVAVTLWLVFGCLPVETTSDWREPLRLVCLCLGPATVLKAYLEPRKARAYLRCNDIWRFQNYDAWKEDLLTVFKEHQLLSPKEEEIKIPYEMKPIVVIPEVLALKCWTPKCEAHSGVRLWNEYNWNHAPRKLRLETLVDWLQGPLSRNKHERPLFLHLLGTPDERPHDSATFSRRKQRTPIKDILNTVPDMTLERVLHSLCGLPAIVADDKLQAYLQQDKFLGVTSKDLLCETCLDKMIHARLWVWWVTVKKQAAPKERGKYDCWFGSDCRLQTYKPDHAYRYNVRRCNTASSFPPRGWLDGCVACVPQHLART</sequence>
<dbReference type="EMBL" id="KV425973">
    <property type="protein sequence ID" value="KZV94402.1"/>
    <property type="molecule type" value="Genomic_DNA"/>
</dbReference>
<reference evidence="2 3" key="1">
    <citation type="journal article" date="2016" name="Mol. Biol. Evol.">
        <title>Comparative Genomics of Early-Diverging Mushroom-Forming Fungi Provides Insights into the Origins of Lignocellulose Decay Capabilities.</title>
        <authorList>
            <person name="Nagy L.G."/>
            <person name="Riley R."/>
            <person name="Tritt A."/>
            <person name="Adam C."/>
            <person name="Daum C."/>
            <person name="Floudas D."/>
            <person name="Sun H."/>
            <person name="Yadav J.S."/>
            <person name="Pangilinan J."/>
            <person name="Larsson K.H."/>
            <person name="Matsuura K."/>
            <person name="Barry K."/>
            <person name="Labutti K."/>
            <person name="Kuo R."/>
            <person name="Ohm R.A."/>
            <person name="Bhattacharya S.S."/>
            <person name="Shirouzu T."/>
            <person name="Yoshinaga Y."/>
            <person name="Martin F.M."/>
            <person name="Grigoriev I.V."/>
            <person name="Hibbett D.S."/>
        </authorList>
    </citation>
    <scope>NUCLEOTIDE SEQUENCE [LARGE SCALE GENOMIC DNA]</scope>
    <source>
        <strain evidence="2 3">HHB12029</strain>
    </source>
</reference>
<dbReference type="InParanoid" id="A0A165J6J1"/>
<accession>A0A165J6J1</accession>